<dbReference type="Gene3D" id="3.40.50.1400">
    <property type="match status" value="2"/>
</dbReference>
<dbReference type="SUPFAM" id="SSF53800">
    <property type="entry name" value="Chelatase"/>
    <property type="match status" value="1"/>
</dbReference>
<dbReference type="EMBL" id="WAGX01000004">
    <property type="protein sequence ID" value="KAB1439887.1"/>
    <property type="molecule type" value="Genomic_DNA"/>
</dbReference>
<keyword evidence="2" id="KW-0479">Metal-binding</keyword>
<evidence type="ECO:0000313" key="4">
    <source>
        <dbReference type="Proteomes" id="UP000461768"/>
    </source>
</evidence>
<dbReference type="CDD" id="cd03413">
    <property type="entry name" value="CbiK_C"/>
    <property type="match status" value="1"/>
</dbReference>
<dbReference type="GO" id="GO:0046872">
    <property type="term" value="F:metal ion binding"/>
    <property type="evidence" value="ECO:0007669"/>
    <property type="project" value="UniProtKB-KW"/>
</dbReference>
<evidence type="ECO:0000256" key="2">
    <source>
        <dbReference type="PIRSR" id="PIRSR033579-3"/>
    </source>
</evidence>
<feature type="binding site" evidence="2">
    <location>
        <position position="209"/>
    </location>
    <ligand>
        <name>Co(2+)</name>
        <dbReference type="ChEBI" id="CHEBI:48828"/>
    </ligand>
</feature>
<sequence length="272" mass="30898">MFTKKAILVVSFGTSHLDTLDKNIKAIEQDIQNSYPDYKIYRAFTSQMIIKKLKSVHNISIHTVSSAMKKMQADGITEVMIQPTHIIHGIENDNMIKDAYQAKDAFTSIKISTPLLSTSEDYLKVVNILMKNYPVKKEEALVLMGHGTSHYANSSYPALSYTFTQQGYNNVFVGTVEGYPELEHLFDMINKQSIQHIKLLPFMLVAGDHALNDMDSNDEDSWKSKFLQEGYEVESIVKGLGEIKEIRELYLEHLNKAIHGESTILDFKLDTI</sequence>
<organism evidence="3 4">
    <name type="scientific">Candidatus Galacturonatibacter soehngenii</name>
    <dbReference type="NCBI Taxonomy" id="2307010"/>
    <lineage>
        <taxon>Bacteria</taxon>
        <taxon>Bacillati</taxon>
        <taxon>Bacillota</taxon>
        <taxon>Clostridia</taxon>
        <taxon>Lachnospirales</taxon>
        <taxon>Lachnospiraceae</taxon>
        <taxon>Candidatus Galacturonatibacter</taxon>
    </lineage>
</organism>
<feature type="binding site" evidence="2">
    <location>
        <position position="177"/>
    </location>
    <ligand>
        <name>Co(2+)</name>
        <dbReference type="ChEBI" id="CHEBI:48828"/>
    </ligand>
</feature>
<proteinExistence type="predicted"/>
<dbReference type="PIRSF" id="PIRSF033579">
    <property type="entry name" value="Anaer_Co_chel"/>
    <property type="match status" value="1"/>
</dbReference>
<dbReference type="InterPro" id="IPR010388">
    <property type="entry name" value="Anaerobic_Co-chelatase"/>
</dbReference>
<reference evidence="3 4" key="1">
    <citation type="submission" date="2019-09" db="EMBL/GenBank/DDBJ databases">
        <authorList>
            <person name="Valk L.C."/>
        </authorList>
    </citation>
    <scope>NUCLEOTIDE SEQUENCE [LARGE SCALE GENOMIC DNA]</scope>
    <source>
        <strain evidence="3">GalUA</strain>
    </source>
</reference>
<accession>A0A7V7QMG6</accession>
<dbReference type="CDD" id="cd03412">
    <property type="entry name" value="CbiK_N"/>
    <property type="match status" value="1"/>
</dbReference>
<dbReference type="OrthoDB" id="9770331at2"/>
<keyword evidence="2" id="KW-0170">Cobalt</keyword>
<reference evidence="3 4" key="2">
    <citation type="submission" date="2020-02" db="EMBL/GenBank/DDBJ databases">
        <title>Candidatus Galacturonibacter soehngenii shows hetero-acetogenic catabolism of galacturonic acid but lacks a canonical carbon monoxide dehydrogenase/acetyl-CoA synthase complex.</title>
        <authorList>
            <person name="Diender M."/>
            <person name="Stouten G.R."/>
            <person name="Petersen J.F."/>
            <person name="Nielsen P.H."/>
            <person name="Dueholm M.S."/>
            <person name="Pronk J.T."/>
            <person name="Van Loosdrecht M.C.M."/>
        </authorList>
    </citation>
    <scope>NUCLEOTIDE SEQUENCE [LARGE SCALE GENOMIC DNA]</scope>
    <source>
        <strain evidence="3">GalUA</strain>
    </source>
</reference>
<dbReference type="GO" id="GO:0019251">
    <property type="term" value="P:anaerobic cobalamin biosynthetic process"/>
    <property type="evidence" value="ECO:0007669"/>
    <property type="project" value="InterPro"/>
</dbReference>
<name>A0A7V7QMG6_9FIRM</name>
<dbReference type="RefSeq" id="WP_151142887.1">
    <property type="nucleotide sequence ID" value="NZ_WAGX01000004.1"/>
</dbReference>
<feature type="active site" description="Proton acceptor" evidence="1">
    <location>
        <position position="146"/>
    </location>
</feature>
<feature type="binding site" evidence="2">
    <location>
        <position position="146"/>
    </location>
    <ligand>
        <name>Co(2+)</name>
        <dbReference type="ChEBI" id="CHEBI:48828"/>
    </ligand>
</feature>
<evidence type="ECO:0000313" key="3">
    <source>
        <dbReference type="EMBL" id="KAB1439887.1"/>
    </source>
</evidence>
<comment type="caution">
    <text evidence="3">The sequence shown here is derived from an EMBL/GenBank/DDBJ whole genome shotgun (WGS) entry which is preliminary data.</text>
</comment>
<protein>
    <submittedName>
        <fullName evidence="3">Sirohydrochlorin cobaltochelatase</fullName>
    </submittedName>
</protein>
<gene>
    <name evidence="3" type="ORF">F7O84_05750</name>
</gene>
<dbReference type="Proteomes" id="UP000461768">
    <property type="component" value="Unassembled WGS sequence"/>
</dbReference>
<dbReference type="AlphaFoldDB" id="A0A7V7QMG6"/>
<keyword evidence="4" id="KW-1185">Reference proteome</keyword>
<dbReference type="Pfam" id="PF06180">
    <property type="entry name" value="CbiK"/>
    <property type="match status" value="1"/>
</dbReference>
<dbReference type="GO" id="GO:0016852">
    <property type="term" value="F:sirohydrochlorin cobaltochelatase activity"/>
    <property type="evidence" value="ECO:0007669"/>
    <property type="project" value="InterPro"/>
</dbReference>
<evidence type="ECO:0000256" key="1">
    <source>
        <dbReference type="PIRSR" id="PIRSR033579-1"/>
    </source>
</evidence>